<name>A0A5B7H9I5_PORTR</name>
<accession>A0A5B7H9I5</accession>
<organism evidence="1 2">
    <name type="scientific">Portunus trituberculatus</name>
    <name type="common">Swimming crab</name>
    <name type="synonym">Neptunus trituberculatus</name>
    <dbReference type="NCBI Taxonomy" id="210409"/>
    <lineage>
        <taxon>Eukaryota</taxon>
        <taxon>Metazoa</taxon>
        <taxon>Ecdysozoa</taxon>
        <taxon>Arthropoda</taxon>
        <taxon>Crustacea</taxon>
        <taxon>Multicrustacea</taxon>
        <taxon>Malacostraca</taxon>
        <taxon>Eumalacostraca</taxon>
        <taxon>Eucarida</taxon>
        <taxon>Decapoda</taxon>
        <taxon>Pleocyemata</taxon>
        <taxon>Brachyura</taxon>
        <taxon>Eubrachyura</taxon>
        <taxon>Portunoidea</taxon>
        <taxon>Portunidae</taxon>
        <taxon>Portuninae</taxon>
        <taxon>Portunus</taxon>
    </lineage>
</organism>
<proteinExistence type="predicted"/>
<evidence type="ECO:0000313" key="1">
    <source>
        <dbReference type="EMBL" id="MPC66586.1"/>
    </source>
</evidence>
<dbReference type="Proteomes" id="UP000324222">
    <property type="component" value="Unassembled WGS sequence"/>
</dbReference>
<reference evidence="1 2" key="1">
    <citation type="submission" date="2019-05" db="EMBL/GenBank/DDBJ databases">
        <title>Another draft genome of Portunus trituberculatus and its Hox gene families provides insights of decapod evolution.</title>
        <authorList>
            <person name="Jeong J.-H."/>
            <person name="Song I."/>
            <person name="Kim S."/>
            <person name="Choi T."/>
            <person name="Kim D."/>
            <person name="Ryu S."/>
            <person name="Kim W."/>
        </authorList>
    </citation>
    <scope>NUCLEOTIDE SEQUENCE [LARGE SCALE GENOMIC DNA]</scope>
    <source>
        <tissue evidence="1">Muscle</tissue>
    </source>
</reference>
<protein>
    <submittedName>
        <fullName evidence="1">Uncharacterized protein</fullName>
    </submittedName>
</protein>
<sequence>MGVTLAVEVRVMVGVGVAREGTCGWVAVRRAAGVGAAWRRWKSRSWWDSERGGEGAALHRMWCGVGHPSLPPMFINARLAKARTPFLRVGGVGVGAGVRLEGLRPDSLLFLTPCEW</sequence>
<evidence type="ECO:0000313" key="2">
    <source>
        <dbReference type="Proteomes" id="UP000324222"/>
    </source>
</evidence>
<dbReference type="EMBL" id="VSRR010024968">
    <property type="protein sequence ID" value="MPC66586.1"/>
    <property type="molecule type" value="Genomic_DNA"/>
</dbReference>
<comment type="caution">
    <text evidence="1">The sequence shown here is derived from an EMBL/GenBank/DDBJ whole genome shotgun (WGS) entry which is preliminary data.</text>
</comment>
<keyword evidence="2" id="KW-1185">Reference proteome</keyword>
<dbReference type="AlphaFoldDB" id="A0A5B7H9I5"/>
<gene>
    <name evidence="1" type="ORF">E2C01_060735</name>
</gene>